<proteinExistence type="predicted"/>
<dbReference type="OrthoDB" id="9815944at2"/>
<dbReference type="RefSeq" id="WP_040992589.1">
    <property type="nucleotide sequence ID" value="NZ_JTKH01000024.1"/>
</dbReference>
<protein>
    <recommendedName>
        <fullName evidence="1">ATPase AAA-type core domain-containing protein</fullName>
    </recommendedName>
</protein>
<sequence>MAFRARTIGKTSLFKGESSGENAFTLVIGDNGCGKTQLLLDICNYYQMMYGNLLSSESADISVIRRDYFSQNFKWEAIEKAFGHSVPQKLICASTSQFEKFAENWKLKNDFVQGGYYAYIGSKPFIPDRLPSTRIASTALNQLLARDTYDARKIRSLREFLVSFGFDDVLKISLEPIFSLSELNKVKSGDKSVALETQIALRNAYEHFELEDISELGYLMEFIIDKPEVLLCFSDSGVLLNSICKSAAIPYSARQLADLLMSGLVSVSNIETVNGQCFNELGLSESAKMRPLASRSSGEQCLFLLFLGIISSIDDNSLILIDEPEISLHPSWQQRFVEILNKSLSEYSGCHFIIATHSPLIVSDIAVKNCEILDMTEQVLTSASEHRLRSSDYQLATLFHNPGHSNEYLIKTAIYVFSKVKSEKKFDNQDLDKLRMLNDQLSLLHEDDPVIELVEMLNEVYRKYG</sequence>
<dbReference type="EMBL" id="JTKH01000024">
    <property type="protein sequence ID" value="KII76620.1"/>
    <property type="molecule type" value="Genomic_DNA"/>
</dbReference>
<dbReference type="InterPro" id="IPR027417">
    <property type="entry name" value="P-loop_NTPase"/>
</dbReference>
<dbReference type="STRING" id="1461322.OJ16_17715"/>
<reference evidence="2 3" key="1">
    <citation type="submission" date="2014-11" db="EMBL/GenBank/DDBJ databases">
        <title>Draft Genome Sequence of Vibrio piscirenalis strains CECT 8603T and CECT 8604, two marine Gammaproteobacterium isolated from cultured gilthead sea bream (Sparus aurata).</title>
        <authorList>
            <person name="Arahal D.R."/>
            <person name="Rodrigo-Torres L."/>
            <person name="Lucena T."/>
            <person name="Pujalte M.J."/>
        </authorList>
    </citation>
    <scope>NUCLEOTIDE SEQUENCE [LARGE SCALE GENOMIC DNA]</scope>
    <source>
        <strain evidence="2 3">DCR 1-4-2</strain>
    </source>
</reference>
<evidence type="ECO:0000313" key="3">
    <source>
        <dbReference type="Proteomes" id="UP000031672"/>
    </source>
</evidence>
<dbReference type="SUPFAM" id="SSF52540">
    <property type="entry name" value="P-loop containing nucleoside triphosphate hydrolases"/>
    <property type="match status" value="1"/>
</dbReference>
<name>A0A0C2JIL9_9VIBR</name>
<dbReference type="GO" id="GO:0016887">
    <property type="term" value="F:ATP hydrolysis activity"/>
    <property type="evidence" value="ECO:0007669"/>
    <property type="project" value="InterPro"/>
</dbReference>
<accession>A0A0C2JIL9</accession>
<dbReference type="AlphaFoldDB" id="A0A0C2JIL9"/>
<dbReference type="InterPro" id="IPR003959">
    <property type="entry name" value="ATPase_AAA_core"/>
</dbReference>
<organism evidence="2 3">
    <name type="scientific">Vibrio renipiscarius</name>
    <dbReference type="NCBI Taxonomy" id="1461322"/>
    <lineage>
        <taxon>Bacteria</taxon>
        <taxon>Pseudomonadati</taxon>
        <taxon>Pseudomonadota</taxon>
        <taxon>Gammaproteobacteria</taxon>
        <taxon>Vibrionales</taxon>
        <taxon>Vibrionaceae</taxon>
        <taxon>Vibrio</taxon>
    </lineage>
</organism>
<feature type="domain" description="ATPase AAA-type core" evidence="1">
    <location>
        <begin position="290"/>
        <end position="363"/>
    </location>
</feature>
<dbReference type="Gene3D" id="3.40.50.300">
    <property type="entry name" value="P-loop containing nucleotide triphosphate hydrolases"/>
    <property type="match status" value="1"/>
</dbReference>
<dbReference type="PANTHER" id="PTHR43581">
    <property type="entry name" value="ATP/GTP PHOSPHATASE"/>
    <property type="match status" value="1"/>
</dbReference>
<dbReference type="Pfam" id="PF13304">
    <property type="entry name" value="AAA_21"/>
    <property type="match status" value="1"/>
</dbReference>
<dbReference type="GO" id="GO:0005524">
    <property type="term" value="F:ATP binding"/>
    <property type="evidence" value="ECO:0007669"/>
    <property type="project" value="InterPro"/>
</dbReference>
<dbReference type="PANTHER" id="PTHR43581:SF2">
    <property type="entry name" value="EXCINUCLEASE ATPASE SUBUNIT"/>
    <property type="match status" value="1"/>
</dbReference>
<accession>A0A0C2NJW7</accession>
<evidence type="ECO:0000259" key="1">
    <source>
        <dbReference type="Pfam" id="PF13304"/>
    </source>
</evidence>
<evidence type="ECO:0000313" key="2">
    <source>
        <dbReference type="EMBL" id="KII76620.1"/>
    </source>
</evidence>
<dbReference type="Proteomes" id="UP000031672">
    <property type="component" value="Unassembled WGS sequence"/>
</dbReference>
<gene>
    <name evidence="2" type="ORF">OJ16_17715</name>
</gene>
<dbReference type="InterPro" id="IPR051396">
    <property type="entry name" value="Bact_Antivir_Def_Nuclease"/>
</dbReference>
<keyword evidence="3" id="KW-1185">Reference proteome</keyword>
<comment type="caution">
    <text evidence="2">The sequence shown here is derived from an EMBL/GenBank/DDBJ whole genome shotgun (WGS) entry which is preliminary data.</text>
</comment>